<gene>
    <name evidence="1" type="ORF">RRG08_023118</name>
</gene>
<dbReference type="EMBL" id="JAWDGP010008026">
    <property type="protein sequence ID" value="KAK3696924.1"/>
    <property type="molecule type" value="Genomic_DNA"/>
</dbReference>
<protein>
    <submittedName>
        <fullName evidence="1">Uncharacterized protein</fullName>
    </submittedName>
</protein>
<reference evidence="1" key="1">
    <citation type="journal article" date="2023" name="G3 (Bethesda)">
        <title>A reference genome for the long-term kleptoplast-retaining sea slug Elysia crispata morphotype clarki.</title>
        <authorList>
            <person name="Eastman K.E."/>
            <person name="Pendleton A.L."/>
            <person name="Shaikh M.A."/>
            <person name="Suttiyut T."/>
            <person name="Ogas R."/>
            <person name="Tomko P."/>
            <person name="Gavelis G."/>
            <person name="Widhalm J.R."/>
            <person name="Wisecaver J.H."/>
        </authorList>
    </citation>
    <scope>NUCLEOTIDE SEQUENCE</scope>
    <source>
        <strain evidence="1">ECLA1</strain>
    </source>
</reference>
<comment type="caution">
    <text evidence="1">The sequence shown here is derived from an EMBL/GenBank/DDBJ whole genome shotgun (WGS) entry which is preliminary data.</text>
</comment>
<dbReference type="AlphaFoldDB" id="A0AAE0XMI7"/>
<proteinExistence type="predicted"/>
<dbReference type="Proteomes" id="UP001283361">
    <property type="component" value="Unassembled WGS sequence"/>
</dbReference>
<organism evidence="1 2">
    <name type="scientific">Elysia crispata</name>
    <name type="common">lettuce slug</name>
    <dbReference type="NCBI Taxonomy" id="231223"/>
    <lineage>
        <taxon>Eukaryota</taxon>
        <taxon>Metazoa</taxon>
        <taxon>Spiralia</taxon>
        <taxon>Lophotrochozoa</taxon>
        <taxon>Mollusca</taxon>
        <taxon>Gastropoda</taxon>
        <taxon>Heterobranchia</taxon>
        <taxon>Euthyneura</taxon>
        <taxon>Panpulmonata</taxon>
        <taxon>Sacoglossa</taxon>
        <taxon>Placobranchoidea</taxon>
        <taxon>Plakobranchidae</taxon>
        <taxon>Elysia</taxon>
    </lineage>
</organism>
<name>A0AAE0XMI7_9GAST</name>
<accession>A0AAE0XMI7</accession>
<sequence length="114" mass="12501">MQWTILSEFCVTPILLEVKQAAADEICIVLQRTVIAVYALITLPASFKFKGLTAALAQLDSCSKQAWMVHSTACSVGRTEPGATQWPTTVPVWVTSMTVSYDFKMTVLFARPDG</sequence>
<evidence type="ECO:0000313" key="1">
    <source>
        <dbReference type="EMBL" id="KAK3696924.1"/>
    </source>
</evidence>
<evidence type="ECO:0000313" key="2">
    <source>
        <dbReference type="Proteomes" id="UP001283361"/>
    </source>
</evidence>
<keyword evidence="2" id="KW-1185">Reference proteome</keyword>